<evidence type="ECO:0000256" key="1">
    <source>
        <dbReference type="ARBA" id="ARBA00022741"/>
    </source>
</evidence>
<dbReference type="Gene3D" id="1.10.8.60">
    <property type="match status" value="1"/>
</dbReference>
<sequence length="192" mass="21437">MVIENEFKKKLLSDVIPLFNIGVTFDDIRALVNMKDTLKEFVMLPLQRHELFCKGQLTKVSRNITFCTSGTRKTMLAKAIATKAGANFMNISMSSITSKWFGEGEKYVKPVFSLASKIATSVIFVDKVDSMLGRYERCSKQRNRFSVILAKEDLAPSVDLAAIANMTYGYSGSDLKVCASVSLESNYMNELL</sequence>
<dbReference type="PANTHER" id="PTHR45644">
    <property type="entry name" value="AAA ATPASE, PUTATIVE (AFU_ORTHOLOGUE AFUA_2G12920)-RELATED-RELATED"/>
    <property type="match status" value="1"/>
</dbReference>
<dbReference type="GO" id="GO:0005741">
    <property type="term" value="C:mitochondrial outer membrane"/>
    <property type="evidence" value="ECO:0007669"/>
    <property type="project" value="TreeGrafter"/>
</dbReference>
<name>A0AAN9PL53_CLITE</name>
<evidence type="ECO:0000259" key="3">
    <source>
        <dbReference type="Pfam" id="PF00004"/>
    </source>
</evidence>
<evidence type="ECO:0000313" key="5">
    <source>
        <dbReference type="Proteomes" id="UP001359559"/>
    </source>
</evidence>
<accession>A0AAN9PL53</accession>
<dbReference type="Pfam" id="PF00004">
    <property type="entry name" value="AAA"/>
    <property type="match status" value="1"/>
</dbReference>
<reference evidence="4 5" key="1">
    <citation type="submission" date="2024-01" db="EMBL/GenBank/DDBJ databases">
        <title>The genomes of 5 underutilized Papilionoideae crops provide insights into root nodulation and disease resistance.</title>
        <authorList>
            <person name="Yuan L."/>
        </authorList>
    </citation>
    <scope>NUCLEOTIDE SEQUENCE [LARGE SCALE GENOMIC DNA]</scope>
    <source>
        <strain evidence="4">LY-2023</strain>
        <tissue evidence="4">Leaf</tissue>
    </source>
</reference>
<keyword evidence="2" id="KW-0067">ATP-binding</keyword>
<dbReference type="PANTHER" id="PTHR45644:SF73">
    <property type="entry name" value="AAA-TYPE ATPASE FAMILY PROTEIN"/>
    <property type="match status" value="1"/>
</dbReference>
<comment type="caution">
    <text evidence="4">The sequence shown here is derived from an EMBL/GenBank/DDBJ whole genome shotgun (WGS) entry which is preliminary data.</text>
</comment>
<evidence type="ECO:0000313" key="4">
    <source>
        <dbReference type="EMBL" id="KAK7301819.1"/>
    </source>
</evidence>
<organism evidence="4 5">
    <name type="scientific">Clitoria ternatea</name>
    <name type="common">Butterfly pea</name>
    <dbReference type="NCBI Taxonomy" id="43366"/>
    <lineage>
        <taxon>Eukaryota</taxon>
        <taxon>Viridiplantae</taxon>
        <taxon>Streptophyta</taxon>
        <taxon>Embryophyta</taxon>
        <taxon>Tracheophyta</taxon>
        <taxon>Spermatophyta</taxon>
        <taxon>Magnoliopsida</taxon>
        <taxon>eudicotyledons</taxon>
        <taxon>Gunneridae</taxon>
        <taxon>Pentapetalae</taxon>
        <taxon>rosids</taxon>
        <taxon>fabids</taxon>
        <taxon>Fabales</taxon>
        <taxon>Fabaceae</taxon>
        <taxon>Papilionoideae</taxon>
        <taxon>50 kb inversion clade</taxon>
        <taxon>NPAAA clade</taxon>
        <taxon>indigoferoid/millettioid clade</taxon>
        <taxon>Phaseoleae</taxon>
        <taxon>Clitoria</taxon>
    </lineage>
</organism>
<gene>
    <name evidence="4" type="ORF">RJT34_12695</name>
</gene>
<dbReference type="Proteomes" id="UP001359559">
    <property type="component" value="Unassembled WGS sequence"/>
</dbReference>
<dbReference type="AlphaFoldDB" id="A0AAN9PL53"/>
<dbReference type="SUPFAM" id="SSF52540">
    <property type="entry name" value="P-loop containing nucleoside triphosphate hydrolases"/>
    <property type="match status" value="1"/>
</dbReference>
<dbReference type="InterPro" id="IPR003959">
    <property type="entry name" value="ATPase_AAA_core"/>
</dbReference>
<dbReference type="EMBL" id="JAYKXN010000003">
    <property type="protein sequence ID" value="KAK7301819.1"/>
    <property type="molecule type" value="Genomic_DNA"/>
</dbReference>
<dbReference type="Gene3D" id="3.40.50.300">
    <property type="entry name" value="P-loop containing nucleotide triphosphate hydrolases"/>
    <property type="match status" value="1"/>
</dbReference>
<dbReference type="InterPro" id="IPR027417">
    <property type="entry name" value="P-loop_NTPase"/>
</dbReference>
<evidence type="ECO:0000256" key="2">
    <source>
        <dbReference type="ARBA" id="ARBA00022840"/>
    </source>
</evidence>
<dbReference type="GO" id="GO:0005524">
    <property type="term" value="F:ATP binding"/>
    <property type="evidence" value="ECO:0007669"/>
    <property type="project" value="UniProtKB-KW"/>
</dbReference>
<proteinExistence type="predicted"/>
<dbReference type="GO" id="GO:0016887">
    <property type="term" value="F:ATP hydrolysis activity"/>
    <property type="evidence" value="ECO:0007669"/>
    <property type="project" value="InterPro"/>
</dbReference>
<keyword evidence="1" id="KW-0547">Nucleotide-binding</keyword>
<feature type="domain" description="ATPase AAA-type core" evidence="3">
    <location>
        <begin position="68"/>
        <end position="137"/>
    </location>
</feature>
<keyword evidence="5" id="KW-1185">Reference proteome</keyword>
<dbReference type="InterPro" id="IPR051701">
    <property type="entry name" value="Mito_OM_Translocase_MSP1"/>
</dbReference>
<protein>
    <recommendedName>
        <fullName evidence="3">ATPase AAA-type core domain-containing protein</fullName>
    </recommendedName>
</protein>